<dbReference type="PROSITE" id="PS00086">
    <property type="entry name" value="CYTOCHROME_P450"/>
    <property type="match status" value="1"/>
</dbReference>
<keyword evidence="8 11" id="KW-0408">Iron</keyword>
<dbReference type="GO" id="GO:0016705">
    <property type="term" value="F:oxidoreductase activity, acting on paired donors, with incorporation or reduction of molecular oxygen"/>
    <property type="evidence" value="ECO:0007669"/>
    <property type="project" value="InterPro"/>
</dbReference>
<dbReference type="SUPFAM" id="SSF48264">
    <property type="entry name" value="Cytochrome P450"/>
    <property type="match status" value="1"/>
</dbReference>
<evidence type="ECO:0000256" key="9">
    <source>
        <dbReference type="ARBA" id="ARBA00023033"/>
    </source>
</evidence>
<dbReference type="GO" id="GO:0005506">
    <property type="term" value="F:iron ion binding"/>
    <property type="evidence" value="ECO:0007669"/>
    <property type="project" value="InterPro"/>
</dbReference>
<keyword evidence="7 12" id="KW-0560">Oxidoreductase</keyword>
<keyword evidence="9 12" id="KW-0503">Monooxygenase</keyword>
<dbReference type="Pfam" id="PF00067">
    <property type="entry name" value="p450"/>
    <property type="match status" value="1"/>
</dbReference>
<dbReference type="OrthoDB" id="1470350at2759"/>
<dbReference type="GO" id="GO:0016020">
    <property type="term" value="C:membrane"/>
    <property type="evidence" value="ECO:0007669"/>
    <property type="project" value="UniProtKB-SubCell"/>
</dbReference>
<evidence type="ECO:0000256" key="13">
    <source>
        <dbReference type="SAM" id="Phobius"/>
    </source>
</evidence>
<dbReference type="EMBL" id="JXTB01000743">
    <property type="protein sequence ID" value="PON33255.1"/>
    <property type="molecule type" value="Genomic_DNA"/>
</dbReference>
<dbReference type="GO" id="GO:0004497">
    <property type="term" value="F:monooxygenase activity"/>
    <property type="evidence" value="ECO:0007669"/>
    <property type="project" value="UniProtKB-KW"/>
</dbReference>
<comment type="subcellular location">
    <subcellularLocation>
        <location evidence="1">Membrane</location>
        <topology evidence="1">Single-pass membrane protein</topology>
    </subcellularLocation>
</comment>
<evidence type="ECO:0000256" key="1">
    <source>
        <dbReference type="ARBA" id="ARBA00004167"/>
    </source>
</evidence>
<feature type="transmembrane region" description="Helical" evidence="13">
    <location>
        <begin position="6"/>
        <end position="24"/>
    </location>
</feature>
<evidence type="ECO:0000256" key="2">
    <source>
        <dbReference type="ARBA" id="ARBA00010617"/>
    </source>
</evidence>
<organism evidence="14 15">
    <name type="scientific">Parasponia andersonii</name>
    <name type="common">Sponia andersonii</name>
    <dbReference type="NCBI Taxonomy" id="3476"/>
    <lineage>
        <taxon>Eukaryota</taxon>
        <taxon>Viridiplantae</taxon>
        <taxon>Streptophyta</taxon>
        <taxon>Embryophyta</taxon>
        <taxon>Tracheophyta</taxon>
        <taxon>Spermatophyta</taxon>
        <taxon>Magnoliopsida</taxon>
        <taxon>eudicotyledons</taxon>
        <taxon>Gunneridae</taxon>
        <taxon>Pentapetalae</taxon>
        <taxon>rosids</taxon>
        <taxon>fabids</taxon>
        <taxon>Rosales</taxon>
        <taxon>Cannabaceae</taxon>
        <taxon>Parasponia</taxon>
    </lineage>
</organism>
<keyword evidence="5 11" id="KW-0479">Metal-binding</keyword>
<dbReference type="InterPro" id="IPR001128">
    <property type="entry name" value="Cyt_P450"/>
</dbReference>
<dbReference type="PRINTS" id="PR00463">
    <property type="entry name" value="EP450I"/>
</dbReference>
<dbReference type="InterPro" id="IPR036396">
    <property type="entry name" value="Cyt_P450_sf"/>
</dbReference>
<name>A0A2P5A9P0_PARAD</name>
<evidence type="ECO:0000256" key="5">
    <source>
        <dbReference type="ARBA" id="ARBA00022723"/>
    </source>
</evidence>
<evidence type="ECO:0000256" key="4">
    <source>
        <dbReference type="ARBA" id="ARBA00022692"/>
    </source>
</evidence>
<dbReference type="Gene3D" id="1.10.630.10">
    <property type="entry name" value="Cytochrome P450"/>
    <property type="match status" value="1"/>
</dbReference>
<sequence length="518" mass="59396">MEETYLFQTFVAFSVLFLILYFVVKVIQNIWWKPIHLEKLLRQQGIKGTPYKLLRGDTEEIKRSTTEAWSKPMSLNHDIVPRVLPFFYDMVQKYGKVCLSWTETRPRLIIGDSELIRVILADKKGHFVKPPQNPFVDLLQLGVSTLEGEQWVKRRRLLTPAFHLDKLKGMLPAFAISCSALIDRWKNLTRLQGSTEVNVAPEFQILTGDVIARTAFGSSYEEGKKIFELQKEQAVLVLEAYHNIYIPGFRFVPTRKNMRRYKLDNEIKAVLRDLIRKKQQAMPNKEVDLLSLLLQKCKLEDEASDGDDNNCLTIDDVIEECKLFYIAGQETTANLLTWTMIVLSMHPNWQDKAREEVLQVCGKKTPDFEAISHLKIVSMILNEVLRLYPLLTAHLRYTKQEANIGGMLIPAGVEILLFTLSLHHDPKHWGHDATEFNPERFSEGVAKSSKDDQMAFYPFGWGPRICLGQNFAMIEAKLGLAMILQHFSFQLSISYTHAPCTGITLQPQHGAPIVLHCL</sequence>
<dbReference type="InterPro" id="IPR002401">
    <property type="entry name" value="Cyt_P450_E_grp-I"/>
</dbReference>
<evidence type="ECO:0000256" key="10">
    <source>
        <dbReference type="ARBA" id="ARBA00023136"/>
    </source>
</evidence>
<comment type="cofactor">
    <cofactor evidence="11">
        <name>heme</name>
        <dbReference type="ChEBI" id="CHEBI:30413"/>
    </cofactor>
</comment>
<gene>
    <name evidence="14" type="ORF">PanWU01x14_354310</name>
</gene>
<protein>
    <submittedName>
        <fullName evidence="14">Cytochrome P450, E-class, group I</fullName>
    </submittedName>
</protein>
<evidence type="ECO:0000313" key="15">
    <source>
        <dbReference type="Proteomes" id="UP000237105"/>
    </source>
</evidence>
<evidence type="ECO:0000313" key="14">
    <source>
        <dbReference type="EMBL" id="PON33255.1"/>
    </source>
</evidence>
<keyword evidence="10 13" id="KW-0472">Membrane</keyword>
<keyword evidence="3 11" id="KW-0349">Heme</keyword>
<comment type="similarity">
    <text evidence="2 12">Belongs to the cytochrome P450 family.</text>
</comment>
<dbReference type="PRINTS" id="PR00385">
    <property type="entry name" value="P450"/>
</dbReference>
<evidence type="ECO:0000256" key="8">
    <source>
        <dbReference type="ARBA" id="ARBA00023004"/>
    </source>
</evidence>
<dbReference type="PANTHER" id="PTHR24282">
    <property type="entry name" value="CYTOCHROME P450 FAMILY MEMBER"/>
    <property type="match status" value="1"/>
</dbReference>
<keyword evidence="6 13" id="KW-1133">Transmembrane helix</keyword>
<proteinExistence type="inferred from homology"/>
<dbReference type="FunFam" id="1.10.630.10:FF:000029">
    <property type="entry name" value="Cytochrome P450 734A1"/>
    <property type="match status" value="1"/>
</dbReference>
<dbReference type="AlphaFoldDB" id="A0A2P5A9P0"/>
<evidence type="ECO:0000256" key="6">
    <source>
        <dbReference type="ARBA" id="ARBA00022989"/>
    </source>
</evidence>
<feature type="binding site" description="axial binding residue" evidence="11">
    <location>
        <position position="466"/>
    </location>
    <ligand>
        <name>heme</name>
        <dbReference type="ChEBI" id="CHEBI:30413"/>
    </ligand>
    <ligandPart>
        <name>Fe</name>
        <dbReference type="ChEBI" id="CHEBI:18248"/>
    </ligandPart>
</feature>
<dbReference type="GO" id="GO:0020037">
    <property type="term" value="F:heme binding"/>
    <property type="evidence" value="ECO:0007669"/>
    <property type="project" value="InterPro"/>
</dbReference>
<evidence type="ECO:0000256" key="3">
    <source>
        <dbReference type="ARBA" id="ARBA00022617"/>
    </source>
</evidence>
<evidence type="ECO:0000256" key="7">
    <source>
        <dbReference type="ARBA" id="ARBA00023002"/>
    </source>
</evidence>
<comment type="caution">
    <text evidence="14">The sequence shown here is derived from an EMBL/GenBank/DDBJ whole genome shotgun (WGS) entry which is preliminary data.</text>
</comment>
<accession>A0A2P5A9P0</accession>
<keyword evidence="15" id="KW-1185">Reference proteome</keyword>
<dbReference type="PANTHER" id="PTHR24282:SF148">
    <property type="entry name" value="CYTOCHROME P450 72A15-LIKE"/>
    <property type="match status" value="1"/>
</dbReference>
<reference evidence="15" key="1">
    <citation type="submission" date="2016-06" db="EMBL/GenBank/DDBJ databases">
        <title>Parallel loss of symbiosis genes in relatives of nitrogen-fixing non-legume Parasponia.</title>
        <authorList>
            <person name="Van Velzen R."/>
            <person name="Holmer R."/>
            <person name="Bu F."/>
            <person name="Rutten L."/>
            <person name="Van Zeijl A."/>
            <person name="Liu W."/>
            <person name="Santuari L."/>
            <person name="Cao Q."/>
            <person name="Sharma T."/>
            <person name="Shen D."/>
            <person name="Roswanjaya Y."/>
            <person name="Wardhani T."/>
            <person name="Kalhor M.S."/>
            <person name="Jansen J."/>
            <person name="Van den Hoogen J."/>
            <person name="Gungor B."/>
            <person name="Hartog M."/>
            <person name="Hontelez J."/>
            <person name="Verver J."/>
            <person name="Yang W.-C."/>
            <person name="Schijlen E."/>
            <person name="Repin R."/>
            <person name="Schilthuizen M."/>
            <person name="Schranz E."/>
            <person name="Heidstra R."/>
            <person name="Miyata K."/>
            <person name="Fedorova E."/>
            <person name="Kohlen W."/>
            <person name="Bisseling T."/>
            <person name="Smit S."/>
            <person name="Geurts R."/>
        </authorList>
    </citation>
    <scope>NUCLEOTIDE SEQUENCE [LARGE SCALE GENOMIC DNA]</scope>
    <source>
        <strain evidence="15">cv. WU1-14</strain>
    </source>
</reference>
<evidence type="ECO:0000256" key="11">
    <source>
        <dbReference type="PIRSR" id="PIRSR602401-1"/>
    </source>
</evidence>
<dbReference type="InterPro" id="IPR050665">
    <property type="entry name" value="Cytochrome_P450_Monooxygen"/>
</dbReference>
<dbReference type="InterPro" id="IPR017972">
    <property type="entry name" value="Cyt_P450_CS"/>
</dbReference>
<keyword evidence="4 13" id="KW-0812">Transmembrane</keyword>
<evidence type="ECO:0000256" key="12">
    <source>
        <dbReference type="RuleBase" id="RU000461"/>
    </source>
</evidence>
<dbReference type="STRING" id="3476.A0A2P5A9P0"/>
<dbReference type="Proteomes" id="UP000237105">
    <property type="component" value="Unassembled WGS sequence"/>
</dbReference>